<proteinExistence type="predicted"/>
<accession>A0ABD0LL46</accession>
<sequence>MEALNKVDGLPDGIDDLVFFSRWDSFFAFFFKCLPLSFFKLHAPSRVSTVNGPDSTHGSITKDPSTNKERKLDVGPLPAHCLLTKFCSFIFFTRFTL</sequence>
<protein>
    <submittedName>
        <fullName evidence="2">Uncharacterized protein</fullName>
    </submittedName>
</protein>
<evidence type="ECO:0000313" key="2">
    <source>
        <dbReference type="EMBL" id="KAK7500234.1"/>
    </source>
</evidence>
<evidence type="ECO:0000256" key="1">
    <source>
        <dbReference type="SAM" id="MobiDB-lite"/>
    </source>
</evidence>
<keyword evidence="3" id="KW-1185">Reference proteome</keyword>
<feature type="region of interest" description="Disordered" evidence="1">
    <location>
        <begin position="48"/>
        <end position="69"/>
    </location>
</feature>
<feature type="compositionally biased region" description="Polar residues" evidence="1">
    <location>
        <begin position="48"/>
        <end position="64"/>
    </location>
</feature>
<dbReference type="AlphaFoldDB" id="A0ABD0LL46"/>
<organism evidence="2 3">
    <name type="scientific">Batillaria attramentaria</name>
    <dbReference type="NCBI Taxonomy" id="370345"/>
    <lineage>
        <taxon>Eukaryota</taxon>
        <taxon>Metazoa</taxon>
        <taxon>Spiralia</taxon>
        <taxon>Lophotrochozoa</taxon>
        <taxon>Mollusca</taxon>
        <taxon>Gastropoda</taxon>
        <taxon>Caenogastropoda</taxon>
        <taxon>Sorbeoconcha</taxon>
        <taxon>Cerithioidea</taxon>
        <taxon>Batillariidae</taxon>
        <taxon>Batillaria</taxon>
    </lineage>
</organism>
<reference evidence="2 3" key="1">
    <citation type="journal article" date="2023" name="Sci. Data">
        <title>Genome assembly of the Korean intertidal mud-creeper Batillaria attramentaria.</title>
        <authorList>
            <person name="Patra A.K."/>
            <person name="Ho P.T."/>
            <person name="Jun S."/>
            <person name="Lee S.J."/>
            <person name="Kim Y."/>
            <person name="Won Y.J."/>
        </authorList>
    </citation>
    <scope>NUCLEOTIDE SEQUENCE [LARGE SCALE GENOMIC DNA]</scope>
    <source>
        <strain evidence="2">Wonlab-2016</strain>
    </source>
</reference>
<gene>
    <name evidence="2" type="ORF">BaRGS_00008457</name>
</gene>
<name>A0ABD0LL46_9CAEN</name>
<dbReference type="Proteomes" id="UP001519460">
    <property type="component" value="Unassembled WGS sequence"/>
</dbReference>
<dbReference type="EMBL" id="JACVVK020000038">
    <property type="protein sequence ID" value="KAK7500234.1"/>
    <property type="molecule type" value="Genomic_DNA"/>
</dbReference>
<evidence type="ECO:0000313" key="3">
    <source>
        <dbReference type="Proteomes" id="UP001519460"/>
    </source>
</evidence>
<comment type="caution">
    <text evidence="2">The sequence shown here is derived from an EMBL/GenBank/DDBJ whole genome shotgun (WGS) entry which is preliminary data.</text>
</comment>